<name>A0A2H0RD50_UNCKA</name>
<reference evidence="2 3" key="1">
    <citation type="submission" date="2017-09" db="EMBL/GenBank/DDBJ databases">
        <title>Depth-based differentiation of microbial function through sediment-hosted aquifers and enrichment of novel symbionts in the deep terrestrial subsurface.</title>
        <authorList>
            <person name="Probst A.J."/>
            <person name="Ladd B."/>
            <person name="Jarett J.K."/>
            <person name="Geller-Mcgrath D.E."/>
            <person name="Sieber C.M."/>
            <person name="Emerson J.B."/>
            <person name="Anantharaman K."/>
            <person name="Thomas B.C."/>
            <person name="Malmstrom R."/>
            <person name="Stieglmeier M."/>
            <person name="Klingl A."/>
            <person name="Woyke T."/>
            <person name="Ryan C.M."/>
            <person name="Banfield J.F."/>
        </authorList>
    </citation>
    <scope>NUCLEOTIDE SEQUENCE [LARGE SCALE GENOMIC DNA]</scope>
    <source>
        <strain evidence="2">CG10_big_fil_rev_8_21_14_0_10_32_10</strain>
    </source>
</reference>
<evidence type="ECO:0000256" key="1">
    <source>
        <dbReference type="SAM" id="Phobius"/>
    </source>
</evidence>
<proteinExistence type="predicted"/>
<dbReference type="AlphaFoldDB" id="A0A2H0RD50"/>
<sequence>MKIRKFVTYIWTFCMLLFAAFGSYYIVTGENLITGQKRDYDNSQVLNASDDKTNTDSTEVPLVEDTPPVNEKFSVFKQVFEKTDEDKSIRLEPTQDGLATVFFRFGYSKDNYNIIVFSEGLDVEGNYYAWLSNSEESLNLGKLEVLDNSTGHKLSYVTKDDILKYNKVVVTKEKKEVNPEDLISENIVYKSDFDLNSVFTSTDSTSVDNSTEQP</sequence>
<gene>
    <name evidence="2" type="ORF">COV24_01155</name>
</gene>
<evidence type="ECO:0000313" key="2">
    <source>
        <dbReference type="EMBL" id="PIR43745.1"/>
    </source>
</evidence>
<accession>A0A2H0RD50</accession>
<organism evidence="2 3">
    <name type="scientific">candidate division WWE3 bacterium CG10_big_fil_rev_8_21_14_0_10_32_10</name>
    <dbReference type="NCBI Taxonomy" id="1975090"/>
    <lineage>
        <taxon>Bacteria</taxon>
        <taxon>Katanobacteria</taxon>
    </lineage>
</organism>
<protein>
    <submittedName>
        <fullName evidence="2">Uncharacterized protein</fullName>
    </submittedName>
</protein>
<comment type="caution">
    <text evidence="2">The sequence shown here is derived from an EMBL/GenBank/DDBJ whole genome shotgun (WGS) entry which is preliminary data.</text>
</comment>
<evidence type="ECO:0000313" key="3">
    <source>
        <dbReference type="Proteomes" id="UP000230214"/>
    </source>
</evidence>
<dbReference type="EMBL" id="PCXU01000012">
    <property type="protein sequence ID" value="PIR43745.1"/>
    <property type="molecule type" value="Genomic_DNA"/>
</dbReference>
<keyword evidence="1" id="KW-1133">Transmembrane helix</keyword>
<feature type="transmembrane region" description="Helical" evidence="1">
    <location>
        <begin position="7"/>
        <end position="27"/>
    </location>
</feature>
<dbReference type="Proteomes" id="UP000230214">
    <property type="component" value="Unassembled WGS sequence"/>
</dbReference>
<keyword evidence="1" id="KW-0472">Membrane</keyword>
<keyword evidence="1" id="KW-0812">Transmembrane</keyword>